<dbReference type="SMART" id="SM00406">
    <property type="entry name" value="IGv"/>
    <property type="match status" value="1"/>
</dbReference>
<name>A0AAW1F4M3_ZOAVI</name>
<reference evidence="8 9" key="1">
    <citation type="journal article" date="2024" name="Genome Biol. Evol.">
        <title>Chromosome-level genome assembly of the viviparous eelpout Zoarces viviparus.</title>
        <authorList>
            <person name="Fuhrmann N."/>
            <person name="Brasseur M.V."/>
            <person name="Bakowski C.E."/>
            <person name="Podsiadlowski L."/>
            <person name="Prost S."/>
            <person name="Krehenwinkel H."/>
            <person name="Mayer C."/>
        </authorList>
    </citation>
    <scope>NUCLEOTIDE SEQUENCE [LARGE SCALE GENOMIC DNA]</scope>
    <source>
        <strain evidence="8">NO-MEL_2022_Ind0_liver</strain>
    </source>
</reference>
<feature type="domain" description="Ig-like" evidence="7">
    <location>
        <begin position="168"/>
        <end position="249"/>
    </location>
</feature>
<proteinExistence type="predicted"/>
<dbReference type="Pfam" id="PF22705">
    <property type="entry name" value="C2-set_3"/>
    <property type="match status" value="1"/>
</dbReference>
<dbReference type="InterPro" id="IPR036179">
    <property type="entry name" value="Ig-like_dom_sf"/>
</dbReference>
<dbReference type="InterPro" id="IPR013783">
    <property type="entry name" value="Ig-like_fold"/>
</dbReference>
<evidence type="ECO:0000259" key="7">
    <source>
        <dbReference type="PROSITE" id="PS50835"/>
    </source>
</evidence>
<keyword evidence="9" id="KW-1185">Reference proteome</keyword>
<feature type="signal peptide" evidence="6">
    <location>
        <begin position="1"/>
        <end position="28"/>
    </location>
</feature>
<dbReference type="InterPro" id="IPR013106">
    <property type="entry name" value="Ig_V-set"/>
</dbReference>
<keyword evidence="6" id="KW-0732">Signal</keyword>
<evidence type="ECO:0000256" key="2">
    <source>
        <dbReference type="ARBA" id="ARBA00023136"/>
    </source>
</evidence>
<dbReference type="GO" id="GO:0050852">
    <property type="term" value="P:T cell receptor signaling pathway"/>
    <property type="evidence" value="ECO:0007669"/>
    <property type="project" value="TreeGrafter"/>
</dbReference>
<feature type="transmembrane region" description="Helical" evidence="5">
    <location>
        <begin position="264"/>
        <end position="287"/>
    </location>
</feature>
<dbReference type="SMART" id="SM00409">
    <property type="entry name" value="IG"/>
    <property type="match status" value="1"/>
</dbReference>
<evidence type="ECO:0000313" key="8">
    <source>
        <dbReference type="EMBL" id="KAK9529730.1"/>
    </source>
</evidence>
<sequence>MFGSKLPFTPLELLSFFYLLTSTGTILGHEVRKVVEDGSDVIKVEQDSDVILPCSLSNQQDITAAVFDWKKVAPRGQRQEEVFFYDSGIHYNNGRTGQSQQFRGRVSYFEDELKHGNASIIITNTKMADSGNYSCAFPLLQTPQTFYIELVVEFFFKDRSGGSSGAAPEPFIRTLDASEDWSLLQCEVRGASPLPAVEWQDGGGNRLPAEEPQVSQRGGSYDITLNITVKKTERYRCVVEQEDIKHRVAAETFVHIGETVCGDWIGWLAGFVLGGSVVLAVLALRVLMKRIIIRRKLSRRRQRNDLEYMEKYLDDKPTSSCGDPSGWLRESADES</sequence>
<feature type="region of interest" description="Disordered" evidence="4">
    <location>
        <begin position="314"/>
        <end position="335"/>
    </location>
</feature>
<dbReference type="InterPro" id="IPR007110">
    <property type="entry name" value="Ig-like_dom"/>
</dbReference>
<dbReference type="InterPro" id="IPR050504">
    <property type="entry name" value="IgSF_BTN/MOG"/>
</dbReference>
<dbReference type="GO" id="GO:0001817">
    <property type="term" value="P:regulation of cytokine production"/>
    <property type="evidence" value="ECO:0007669"/>
    <property type="project" value="TreeGrafter"/>
</dbReference>
<dbReference type="SUPFAM" id="SSF48726">
    <property type="entry name" value="Immunoglobulin"/>
    <property type="match status" value="2"/>
</dbReference>
<evidence type="ECO:0000256" key="6">
    <source>
        <dbReference type="SAM" id="SignalP"/>
    </source>
</evidence>
<evidence type="ECO:0000256" key="4">
    <source>
        <dbReference type="SAM" id="MobiDB-lite"/>
    </source>
</evidence>
<dbReference type="GO" id="GO:0009897">
    <property type="term" value="C:external side of plasma membrane"/>
    <property type="evidence" value="ECO:0007669"/>
    <property type="project" value="TreeGrafter"/>
</dbReference>
<comment type="subcellular location">
    <subcellularLocation>
        <location evidence="1">Membrane</location>
    </subcellularLocation>
</comment>
<evidence type="ECO:0000256" key="3">
    <source>
        <dbReference type="ARBA" id="ARBA00023319"/>
    </source>
</evidence>
<dbReference type="PANTHER" id="PTHR24100:SF151">
    <property type="entry name" value="ICOS LIGAND"/>
    <property type="match status" value="1"/>
</dbReference>
<dbReference type="Gene3D" id="2.60.40.10">
    <property type="entry name" value="Immunoglobulins"/>
    <property type="match status" value="2"/>
</dbReference>
<keyword evidence="2 5" id="KW-0472">Membrane</keyword>
<feature type="domain" description="Ig-like" evidence="7">
    <location>
        <begin position="10"/>
        <end position="135"/>
    </location>
</feature>
<dbReference type="InterPro" id="IPR053896">
    <property type="entry name" value="BTN3A2-like_Ig-C"/>
</dbReference>
<dbReference type="CDD" id="cd00096">
    <property type="entry name" value="Ig"/>
    <property type="match status" value="1"/>
</dbReference>
<evidence type="ECO:0000256" key="5">
    <source>
        <dbReference type="SAM" id="Phobius"/>
    </source>
</evidence>
<dbReference type="AlphaFoldDB" id="A0AAW1F4M3"/>
<dbReference type="Proteomes" id="UP001488805">
    <property type="component" value="Unassembled WGS sequence"/>
</dbReference>
<dbReference type="PANTHER" id="PTHR24100">
    <property type="entry name" value="BUTYROPHILIN"/>
    <property type="match status" value="1"/>
</dbReference>
<accession>A0AAW1F4M3</accession>
<keyword evidence="3" id="KW-0393">Immunoglobulin domain</keyword>
<evidence type="ECO:0000313" key="9">
    <source>
        <dbReference type="Proteomes" id="UP001488805"/>
    </source>
</evidence>
<protein>
    <recommendedName>
        <fullName evidence="7">Ig-like domain-containing protein</fullName>
    </recommendedName>
</protein>
<feature type="chain" id="PRO_5043575891" description="Ig-like domain-containing protein" evidence="6">
    <location>
        <begin position="29"/>
        <end position="335"/>
    </location>
</feature>
<dbReference type="GO" id="GO:0005102">
    <property type="term" value="F:signaling receptor binding"/>
    <property type="evidence" value="ECO:0007669"/>
    <property type="project" value="TreeGrafter"/>
</dbReference>
<keyword evidence="5" id="KW-0812">Transmembrane</keyword>
<gene>
    <name evidence="8" type="ORF">VZT92_013805</name>
</gene>
<dbReference type="EMBL" id="JBCEZU010000111">
    <property type="protein sequence ID" value="KAK9529730.1"/>
    <property type="molecule type" value="Genomic_DNA"/>
</dbReference>
<dbReference type="PROSITE" id="PS50835">
    <property type="entry name" value="IG_LIKE"/>
    <property type="match status" value="2"/>
</dbReference>
<keyword evidence="5" id="KW-1133">Transmembrane helix</keyword>
<dbReference type="InterPro" id="IPR003599">
    <property type="entry name" value="Ig_sub"/>
</dbReference>
<organism evidence="8 9">
    <name type="scientific">Zoarces viviparus</name>
    <name type="common">Viviparous eelpout</name>
    <name type="synonym">Blennius viviparus</name>
    <dbReference type="NCBI Taxonomy" id="48416"/>
    <lineage>
        <taxon>Eukaryota</taxon>
        <taxon>Metazoa</taxon>
        <taxon>Chordata</taxon>
        <taxon>Craniata</taxon>
        <taxon>Vertebrata</taxon>
        <taxon>Euteleostomi</taxon>
        <taxon>Actinopterygii</taxon>
        <taxon>Neopterygii</taxon>
        <taxon>Teleostei</taxon>
        <taxon>Neoteleostei</taxon>
        <taxon>Acanthomorphata</taxon>
        <taxon>Eupercaria</taxon>
        <taxon>Perciformes</taxon>
        <taxon>Cottioidei</taxon>
        <taxon>Zoarcales</taxon>
        <taxon>Zoarcidae</taxon>
        <taxon>Zoarcinae</taxon>
        <taxon>Zoarces</taxon>
    </lineage>
</organism>
<dbReference type="Pfam" id="PF07686">
    <property type="entry name" value="V-set"/>
    <property type="match status" value="1"/>
</dbReference>
<evidence type="ECO:0000256" key="1">
    <source>
        <dbReference type="ARBA" id="ARBA00004370"/>
    </source>
</evidence>
<comment type="caution">
    <text evidence="8">The sequence shown here is derived from an EMBL/GenBank/DDBJ whole genome shotgun (WGS) entry which is preliminary data.</text>
</comment>